<evidence type="ECO:0000313" key="4">
    <source>
        <dbReference type="Proteomes" id="UP000297245"/>
    </source>
</evidence>
<feature type="transmembrane region" description="Helical" evidence="2">
    <location>
        <begin position="49"/>
        <end position="67"/>
    </location>
</feature>
<keyword evidence="2" id="KW-1133">Transmembrane helix</keyword>
<organism evidence="3 4">
    <name type="scientific">Dendrothele bispora (strain CBS 962.96)</name>
    <dbReference type="NCBI Taxonomy" id="1314807"/>
    <lineage>
        <taxon>Eukaryota</taxon>
        <taxon>Fungi</taxon>
        <taxon>Dikarya</taxon>
        <taxon>Basidiomycota</taxon>
        <taxon>Agaricomycotina</taxon>
        <taxon>Agaricomycetes</taxon>
        <taxon>Agaricomycetidae</taxon>
        <taxon>Agaricales</taxon>
        <taxon>Agaricales incertae sedis</taxon>
        <taxon>Dendrothele</taxon>
    </lineage>
</organism>
<feature type="region of interest" description="Disordered" evidence="1">
    <location>
        <begin position="123"/>
        <end position="176"/>
    </location>
</feature>
<dbReference type="AlphaFoldDB" id="A0A4S8MD43"/>
<sequence>MTSTLARFQDLIKIPQSIALFSGAVAAIGLPASIHTLEENLSHKQFLRRYWTLHFFLIHFYSLYQLLQPLSPGTALVAIGTLVDFFIFVQFQKLVGQMTIPQLGIAGMVFEVIQKIVHAEEEEGSPAVTSQTKTQPTPLLPTSMPTTSTNPLFISLSPDEVAPPPYDSSSASVVKS</sequence>
<feature type="compositionally biased region" description="Polar residues" evidence="1">
    <location>
        <begin position="167"/>
        <end position="176"/>
    </location>
</feature>
<evidence type="ECO:0000256" key="2">
    <source>
        <dbReference type="SAM" id="Phobius"/>
    </source>
</evidence>
<protein>
    <submittedName>
        <fullName evidence="3">Uncharacterized protein</fullName>
    </submittedName>
</protein>
<feature type="transmembrane region" description="Helical" evidence="2">
    <location>
        <begin position="18"/>
        <end position="37"/>
    </location>
</feature>
<proteinExistence type="predicted"/>
<dbReference type="Proteomes" id="UP000297245">
    <property type="component" value="Unassembled WGS sequence"/>
</dbReference>
<keyword evidence="2" id="KW-0472">Membrane</keyword>
<accession>A0A4S8MD43</accession>
<dbReference type="EMBL" id="ML179106">
    <property type="protein sequence ID" value="THV00281.1"/>
    <property type="molecule type" value="Genomic_DNA"/>
</dbReference>
<feature type="compositionally biased region" description="Low complexity" evidence="1">
    <location>
        <begin position="129"/>
        <end position="152"/>
    </location>
</feature>
<feature type="transmembrane region" description="Helical" evidence="2">
    <location>
        <begin position="73"/>
        <end position="91"/>
    </location>
</feature>
<reference evidence="3 4" key="1">
    <citation type="journal article" date="2019" name="Nat. Ecol. Evol.">
        <title>Megaphylogeny resolves global patterns of mushroom evolution.</title>
        <authorList>
            <person name="Varga T."/>
            <person name="Krizsan K."/>
            <person name="Foldi C."/>
            <person name="Dima B."/>
            <person name="Sanchez-Garcia M."/>
            <person name="Sanchez-Ramirez S."/>
            <person name="Szollosi G.J."/>
            <person name="Szarkandi J.G."/>
            <person name="Papp V."/>
            <person name="Albert L."/>
            <person name="Andreopoulos W."/>
            <person name="Angelini C."/>
            <person name="Antonin V."/>
            <person name="Barry K.W."/>
            <person name="Bougher N.L."/>
            <person name="Buchanan P."/>
            <person name="Buyck B."/>
            <person name="Bense V."/>
            <person name="Catcheside P."/>
            <person name="Chovatia M."/>
            <person name="Cooper J."/>
            <person name="Damon W."/>
            <person name="Desjardin D."/>
            <person name="Finy P."/>
            <person name="Geml J."/>
            <person name="Haridas S."/>
            <person name="Hughes K."/>
            <person name="Justo A."/>
            <person name="Karasinski D."/>
            <person name="Kautmanova I."/>
            <person name="Kiss B."/>
            <person name="Kocsube S."/>
            <person name="Kotiranta H."/>
            <person name="LaButti K.M."/>
            <person name="Lechner B.E."/>
            <person name="Liimatainen K."/>
            <person name="Lipzen A."/>
            <person name="Lukacs Z."/>
            <person name="Mihaltcheva S."/>
            <person name="Morgado L.N."/>
            <person name="Niskanen T."/>
            <person name="Noordeloos M.E."/>
            <person name="Ohm R.A."/>
            <person name="Ortiz-Santana B."/>
            <person name="Ovrebo C."/>
            <person name="Racz N."/>
            <person name="Riley R."/>
            <person name="Savchenko A."/>
            <person name="Shiryaev A."/>
            <person name="Soop K."/>
            <person name="Spirin V."/>
            <person name="Szebenyi C."/>
            <person name="Tomsovsky M."/>
            <person name="Tulloss R.E."/>
            <person name="Uehling J."/>
            <person name="Grigoriev I.V."/>
            <person name="Vagvolgyi C."/>
            <person name="Papp T."/>
            <person name="Martin F.M."/>
            <person name="Miettinen O."/>
            <person name="Hibbett D.S."/>
            <person name="Nagy L.G."/>
        </authorList>
    </citation>
    <scope>NUCLEOTIDE SEQUENCE [LARGE SCALE GENOMIC DNA]</scope>
    <source>
        <strain evidence="3 4">CBS 962.96</strain>
    </source>
</reference>
<name>A0A4S8MD43_DENBC</name>
<keyword evidence="2" id="KW-0812">Transmembrane</keyword>
<keyword evidence="4" id="KW-1185">Reference proteome</keyword>
<evidence type="ECO:0000256" key="1">
    <source>
        <dbReference type="SAM" id="MobiDB-lite"/>
    </source>
</evidence>
<gene>
    <name evidence="3" type="ORF">K435DRAFT_794276</name>
</gene>
<evidence type="ECO:0000313" key="3">
    <source>
        <dbReference type="EMBL" id="THV00281.1"/>
    </source>
</evidence>